<dbReference type="Gene3D" id="1.10.260.40">
    <property type="entry name" value="lambda repressor-like DNA-binding domains"/>
    <property type="match status" value="1"/>
</dbReference>
<dbReference type="CDD" id="cd01392">
    <property type="entry name" value="HTH_LacI"/>
    <property type="match status" value="1"/>
</dbReference>
<evidence type="ECO:0000256" key="2">
    <source>
        <dbReference type="ARBA" id="ARBA00023125"/>
    </source>
</evidence>
<evidence type="ECO:0000256" key="3">
    <source>
        <dbReference type="ARBA" id="ARBA00023163"/>
    </source>
</evidence>
<dbReference type="Gene3D" id="3.40.50.2300">
    <property type="match status" value="2"/>
</dbReference>
<keyword evidence="1" id="KW-0805">Transcription regulation</keyword>
<dbReference type="GO" id="GO:0003700">
    <property type="term" value="F:DNA-binding transcription factor activity"/>
    <property type="evidence" value="ECO:0007669"/>
    <property type="project" value="TreeGrafter"/>
</dbReference>
<dbReference type="PANTHER" id="PTHR30146">
    <property type="entry name" value="LACI-RELATED TRANSCRIPTIONAL REPRESSOR"/>
    <property type="match status" value="1"/>
</dbReference>
<evidence type="ECO:0000313" key="6">
    <source>
        <dbReference type="Proteomes" id="UP000761264"/>
    </source>
</evidence>
<evidence type="ECO:0000313" key="5">
    <source>
        <dbReference type="EMBL" id="NIA69980.1"/>
    </source>
</evidence>
<dbReference type="SMART" id="SM00354">
    <property type="entry name" value="HTH_LACI"/>
    <property type="match status" value="1"/>
</dbReference>
<dbReference type="InterPro" id="IPR028082">
    <property type="entry name" value="Peripla_BP_I"/>
</dbReference>
<accession>A0A967EZ19</accession>
<dbReference type="InterPro" id="IPR010982">
    <property type="entry name" value="Lambda_DNA-bd_dom_sf"/>
</dbReference>
<organism evidence="5 6">
    <name type="scientific">Pelagibius litoralis</name>
    <dbReference type="NCBI Taxonomy" id="374515"/>
    <lineage>
        <taxon>Bacteria</taxon>
        <taxon>Pseudomonadati</taxon>
        <taxon>Pseudomonadota</taxon>
        <taxon>Alphaproteobacteria</taxon>
        <taxon>Rhodospirillales</taxon>
        <taxon>Rhodovibrionaceae</taxon>
        <taxon>Pelagibius</taxon>
    </lineage>
</organism>
<dbReference type="RefSeq" id="WP_167226114.1">
    <property type="nucleotide sequence ID" value="NZ_JAAQPH010000011.1"/>
</dbReference>
<evidence type="ECO:0000256" key="1">
    <source>
        <dbReference type="ARBA" id="ARBA00023015"/>
    </source>
</evidence>
<dbReference type="GO" id="GO:0000976">
    <property type="term" value="F:transcription cis-regulatory region binding"/>
    <property type="evidence" value="ECO:0007669"/>
    <property type="project" value="TreeGrafter"/>
</dbReference>
<dbReference type="SUPFAM" id="SSF53822">
    <property type="entry name" value="Periplasmic binding protein-like I"/>
    <property type="match status" value="1"/>
</dbReference>
<dbReference type="InterPro" id="IPR000843">
    <property type="entry name" value="HTH_LacI"/>
</dbReference>
<dbReference type="Pfam" id="PF00356">
    <property type="entry name" value="LacI"/>
    <property type="match status" value="1"/>
</dbReference>
<dbReference type="Pfam" id="PF13377">
    <property type="entry name" value="Peripla_BP_3"/>
    <property type="match status" value="1"/>
</dbReference>
<gene>
    <name evidence="5" type="ORF">HBA54_15355</name>
</gene>
<protein>
    <submittedName>
        <fullName evidence="5">Substrate-binding domain-containing protein</fullName>
    </submittedName>
</protein>
<dbReference type="SUPFAM" id="SSF47413">
    <property type="entry name" value="lambda repressor-like DNA-binding domains"/>
    <property type="match status" value="1"/>
</dbReference>
<dbReference type="PROSITE" id="PS50932">
    <property type="entry name" value="HTH_LACI_2"/>
    <property type="match status" value="1"/>
</dbReference>
<evidence type="ECO:0000259" key="4">
    <source>
        <dbReference type="PROSITE" id="PS50932"/>
    </source>
</evidence>
<dbReference type="InterPro" id="IPR046335">
    <property type="entry name" value="LacI/GalR-like_sensor"/>
</dbReference>
<dbReference type="AlphaFoldDB" id="A0A967EZ19"/>
<dbReference type="EMBL" id="JAAQPH010000011">
    <property type="protein sequence ID" value="NIA69980.1"/>
    <property type="molecule type" value="Genomic_DNA"/>
</dbReference>
<keyword evidence="3" id="KW-0804">Transcription</keyword>
<dbReference type="Proteomes" id="UP000761264">
    <property type="component" value="Unassembled WGS sequence"/>
</dbReference>
<name>A0A967EZ19_9PROT</name>
<keyword evidence="6" id="KW-1185">Reference proteome</keyword>
<sequence length="342" mass="36925">MQQQPDRRPTLDDVANRVGVSTATVSRCLSAPEKVRPKLREKVMAAITETGYRPHGAARALASRRTNTIGAVIPTLDNAIFAKVAQTLQDALDVRGRTLLLASSDYLPEREQNQIENLIIRGVDGIMLTGEQRDPEIYELLDRRGIRYVNTYVHHPDSPHPTIGFDNVGAMEKIVSYLYDLGHRRFAMIGGLTAGNDRAAERIQGTREALQRRSIDLPPERILECPYALTAGRTACRALLAAAEPPTAIVCGNDVLALGTLFEAAALGTAVPGSLSITGFDDLELAREIAPGLTTIHAPLVEMGRLAADFLLSEADSGAEQGRHIELPAELVVRGSTGPVSV</sequence>
<feature type="domain" description="HTH lacI-type" evidence="4">
    <location>
        <begin position="9"/>
        <end position="63"/>
    </location>
</feature>
<dbReference type="PANTHER" id="PTHR30146:SF138">
    <property type="entry name" value="TRANSCRIPTIONAL REGULATORY PROTEIN"/>
    <property type="match status" value="1"/>
</dbReference>
<proteinExistence type="predicted"/>
<keyword evidence="2" id="KW-0238">DNA-binding</keyword>
<reference evidence="5" key="1">
    <citation type="submission" date="2020-03" db="EMBL/GenBank/DDBJ databases">
        <title>Genome of Pelagibius litoralis DSM 21314T.</title>
        <authorList>
            <person name="Wang G."/>
        </authorList>
    </citation>
    <scope>NUCLEOTIDE SEQUENCE</scope>
    <source>
        <strain evidence="5">DSM 21314</strain>
    </source>
</reference>
<dbReference type="CDD" id="cd06273">
    <property type="entry name" value="PBP1_LacI-like"/>
    <property type="match status" value="1"/>
</dbReference>
<comment type="caution">
    <text evidence="5">The sequence shown here is derived from an EMBL/GenBank/DDBJ whole genome shotgun (WGS) entry which is preliminary data.</text>
</comment>